<dbReference type="AlphaFoldDB" id="A0A815MY00"/>
<comment type="caution">
    <text evidence="1">The sequence shown here is derived from an EMBL/GenBank/DDBJ whole genome shotgun (WGS) entry which is preliminary data.</text>
</comment>
<sequence length="70" mass="7944">MNNIDIETERPRGLPDSCAVVLRYVPADLSRKFVIQEISRSIISAIELAKINYHCPSSTDDFRFCITAEN</sequence>
<name>A0A815MY00_9BILA</name>
<organism evidence="1 2">
    <name type="scientific">Rotaria sordida</name>
    <dbReference type="NCBI Taxonomy" id="392033"/>
    <lineage>
        <taxon>Eukaryota</taxon>
        <taxon>Metazoa</taxon>
        <taxon>Spiralia</taxon>
        <taxon>Gnathifera</taxon>
        <taxon>Rotifera</taxon>
        <taxon>Eurotatoria</taxon>
        <taxon>Bdelloidea</taxon>
        <taxon>Philodinida</taxon>
        <taxon>Philodinidae</taxon>
        <taxon>Rotaria</taxon>
    </lineage>
</organism>
<reference evidence="1" key="1">
    <citation type="submission" date="2021-02" db="EMBL/GenBank/DDBJ databases">
        <authorList>
            <person name="Nowell W R."/>
        </authorList>
    </citation>
    <scope>NUCLEOTIDE SEQUENCE</scope>
</reference>
<accession>A0A815MY00</accession>
<protein>
    <submittedName>
        <fullName evidence="1">Uncharacterized protein</fullName>
    </submittedName>
</protein>
<proteinExistence type="predicted"/>
<evidence type="ECO:0000313" key="2">
    <source>
        <dbReference type="Proteomes" id="UP000663889"/>
    </source>
</evidence>
<gene>
    <name evidence="1" type="ORF">SEV965_LOCUS32541</name>
</gene>
<dbReference type="Proteomes" id="UP000663889">
    <property type="component" value="Unassembled WGS sequence"/>
</dbReference>
<dbReference type="EMBL" id="CAJNOU010004101">
    <property type="protein sequence ID" value="CAF1426736.1"/>
    <property type="molecule type" value="Genomic_DNA"/>
</dbReference>
<evidence type="ECO:0000313" key="1">
    <source>
        <dbReference type="EMBL" id="CAF1426736.1"/>
    </source>
</evidence>